<dbReference type="EMBL" id="CP078145">
    <property type="protein sequence ID" value="QXN94750.1"/>
    <property type="molecule type" value="Genomic_DNA"/>
</dbReference>
<proteinExistence type="predicted"/>
<dbReference type="RefSeq" id="WP_218477404.1">
    <property type="nucleotide sequence ID" value="NZ_BAABJN010000007.1"/>
</dbReference>
<evidence type="ECO:0000313" key="2">
    <source>
        <dbReference type="Proteomes" id="UP000694257"/>
    </source>
</evidence>
<accession>A0ABX8RYK3</accession>
<evidence type="ECO:0000313" key="1">
    <source>
        <dbReference type="EMBL" id="QXN94750.1"/>
    </source>
</evidence>
<protein>
    <submittedName>
        <fullName evidence="1">Uncharacterized protein</fullName>
    </submittedName>
</protein>
<sequence length="65" mass="7379">MHRYLAEAGRPVDIADVAAALDILRLPRVGYRRGVPTAWVISQIWDVLQKLGDVDEPAEFVDDRY</sequence>
<organism evidence="1 2">
    <name type="scientific">Nocardia iowensis</name>
    <dbReference type="NCBI Taxonomy" id="204891"/>
    <lineage>
        <taxon>Bacteria</taxon>
        <taxon>Bacillati</taxon>
        <taxon>Actinomycetota</taxon>
        <taxon>Actinomycetes</taxon>
        <taxon>Mycobacteriales</taxon>
        <taxon>Nocardiaceae</taxon>
        <taxon>Nocardia</taxon>
    </lineage>
</organism>
<gene>
    <name evidence="1" type="ORF">KV110_17890</name>
</gene>
<reference evidence="1 2" key="1">
    <citation type="submission" date="2021-07" db="EMBL/GenBank/DDBJ databases">
        <title>Whole Genome Sequence of Nocardia Iowensis.</title>
        <authorList>
            <person name="Lamm A."/>
            <person name="Collins-Fairclough A.M."/>
            <person name="Bunk B."/>
            <person name="Sproer C."/>
        </authorList>
    </citation>
    <scope>NUCLEOTIDE SEQUENCE [LARGE SCALE GENOMIC DNA]</scope>
    <source>
        <strain evidence="1 2">NRRL 5646</strain>
    </source>
</reference>
<keyword evidence="2" id="KW-1185">Reference proteome</keyword>
<dbReference type="Proteomes" id="UP000694257">
    <property type="component" value="Chromosome"/>
</dbReference>
<name>A0ABX8RYK3_NOCIO</name>